<evidence type="ECO:0000313" key="2">
    <source>
        <dbReference type="EMBL" id="MCX2975837.1"/>
    </source>
</evidence>
<dbReference type="PANTHER" id="PTHR33336:SF3">
    <property type="entry name" value="ABM DOMAIN-CONTAINING PROTEIN"/>
    <property type="match status" value="1"/>
</dbReference>
<dbReference type="InterPro" id="IPR007138">
    <property type="entry name" value="ABM_dom"/>
</dbReference>
<evidence type="ECO:0000313" key="3">
    <source>
        <dbReference type="Proteomes" id="UP001143304"/>
    </source>
</evidence>
<accession>A0ABT3T0Q2</accession>
<dbReference type="EMBL" id="SHNO01000001">
    <property type="protein sequence ID" value="MCX2975837.1"/>
    <property type="molecule type" value="Genomic_DNA"/>
</dbReference>
<comment type="caution">
    <text evidence="2">The sequence shown here is derived from an EMBL/GenBank/DDBJ whole genome shotgun (WGS) entry which is preliminary data.</text>
</comment>
<dbReference type="SUPFAM" id="SSF54909">
    <property type="entry name" value="Dimeric alpha+beta barrel"/>
    <property type="match status" value="1"/>
</dbReference>
<dbReference type="RefSeq" id="WP_279247599.1">
    <property type="nucleotide sequence ID" value="NZ_SHNO01000001.1"/>
</dbReference>
<dbReference type="Proteomes" id="UP001143304">
    <property type="component" value="Unassembled WGS sequence"/>
</dbReference>
<dbReference type="InterPro" id="IPR011008">
    <property type="entry name" value="Dimeric_a/b-barrel"/>
</dbReference>
<dbReference type="GO" id="GO:0004497">
    <property type="term" value="F:monooxygenase activity"/>
    <property type="evidence" value="ECO:0007669"/>
    <property type="project" value="UniProtKB-KW"/>
</dbReference>
<keyword evidence="2" id="KW-0560">Oxidoreductase</keyword>
<keyword evidence="3" id="KW-1185">Reference proteome</keyword>
<gene>
    <name evidence="2" type="ORF">EYC82_00525</name>
</gene>
<proteinExistence type="predicted"/>
<evidence type="ECO:0000259" key="1">
    <source>
        <dbReference type="PROSITE" id="PS51725"/>
    </source>
</evidence>
<feature type="domain" description="ABM" evidence="1">
    <location>
        <begin position="2"/>
        <end position="96"/>
    </location>
</feature>
<reference evidence="2" key="1">
    <citation type="submission" date="2019-02" db="EMBL/GenBank/DDBJ databases">
        <authorList>
            <person name="Li S.-H."/>
        </authorList>
    </citation>
    <scope>NUCLEOTIDE SEQUENCE</scope>
    <source>
        <strain evidence="2">IMCC11814</strain>
    </source>
</reference>
<dbReference type="Pfam" id="PF03992">
    <property type="entry name" value="ABM"/>
    <property type="match status" value="1"/>
</dbReference>
<protein>
    <submittedName>
        <fullName evidence="2">Antibiotic biosynthesis monooxygenase</fullName>
    </submittedName>
</protein>
<dbReference type="PANTHER" id="PTHR33336">
    <property type="entry name" value="QUINOL MONOOXYGENASE YGIN-RELATED"/>
    <property type="match status" value="1"/>
</dbReference>
<sequence length="99" mass="10799">MVVVNAIVSTSADDISALKDAIGVMEKASRQEDGCLDYTFSVEVSDPNTLRITEKWETVEALQAHMATPHMAEFQGAIGAHPPKAMDVKFYGAEEIQPF</sequence>
<dbReference type="Gene3D" id="3.30.70.100">
    <property type="match status" value="1"/>
</dbReference>
<keyword evidence="2" id="KW-0503">Monooxygenase</keyword>
<dbReference type="InterPro" id="IPR050744">
    <property type="entry name" value="AI-2_Isomerase_LsrG"/>
</dbReference>
<name>A0ABT3T0Q2_9GAMM</name>
<organism evidence="2 3">
    <name type="scientific">Candidatus Marimicrobium litorale</name>
    <dbReference type="NCBI Taxonomy" id="2518991"/>
    <lineage>
        <taxon>Bacteria</taxon>
        <taxon>Pseudomonadati</taxon>
        <taxon>Pseudomonadota</taxon>
        <taxon>Gammaproteobacteria</taxon>
        <taxon>Cellvibrionales</taxon>
        <taxon>Halieaceae</taxon>
        <taxon>Marimicrobium</taxon>
    </lineage>
</organism>
<dbReference type="PROSITE" id="PS51725">
    <property type="entry name" value="ABM"/>
    <property type="match status" value="1"/>
</dbReference>